<feature type="transmembrane region" description="Helical" evidence="1">
    <location>
        <begin position="20"/>
        <end position="40"/>
    </location>
</feature>
<proteinExistence type="predicted"/>
<keyword evidence="3" id="KW-1185">Reference proteome</keyword>
<comment type="caution">
    <text evidence="2">The sequence shown here is derived from an EMBL/GenBank/DDBJ whole genome shotgun (WGS) entry which is preliminary data.</text>
</comment>
<evidence type="ECO:0000313" key="2">
    <source>
        <dbReference type="EMBL" id="MDI2030734.1"/>
    </source>
</evidence>
<evidence type="ECO:0000313" key="3">
    <source>
        <dbReference type="Proteomes" id="UP001237595"/>
    </source>
</evidence>
<keyword evidence="1" id="KW-1133">Transmembrane helix</keyword>
<reference evidence="2 3" key="1">
    <citation type="submission" date="2023-04" db="EMBL/GenBank/DDBJ databases">
        <title>Draft genome sequence of Saccharopolyspora sp. TS4A08 isolated from sweet potato rhizospheric soil.</title>
        <authorList>
            <person name="Suksaard P."/>
            <person name="Duangmal K."/>
        </authorList>
    </citation>
    <scope>NUCLEOTIDE SEQUENCE [LARGE SCALE GENOMIC DNA]</scope>
    <source>
        <strain evidence="2 3">TS4A08</strain>
    </source>
</reference>
<dbReference type="RefSeq" id="WP_281457038.1">
    <property type="nucleotide sequence ID" value="NZ_JASAOF010000012.1"/>
</dbReference>
<name>A0ABT6PRV4_9PSEU</name>
<dbReference type="Proteomes" id="UP001237595">
    <property type="component" value="Unassembled WGS sequence"/>
</dbReference>
<sequence length="195" mass="20340">MFDPNGPLPPAVYWRRRAVAVSAALLAVGLVGWGVIALIAGPGQPEPVPQAAGAPLAIAADTAPQACPDEVVRVAAEVGQPAFRAGERIGLAATVTNTGPQRCGRDLNRMLREIEVTTPAGRHVWSSNDCYAESTNEQPVLEPGKPVRNDVLWSGLTSVPGCAVEGQKPVPPGDYQVVARLTSITSAPVPFKVVP</sequence>
<evidence type="ECO:0000256" key="1">
    <source>
        <dbReference type="SAM" id="Phobius"/>
    </source>
</evidence>
<accession>A0ABT6PRV4</accession>
<dbReference type="EMBL" id="JASAOF010000012">
    <property type="protein sequence ID" value="MDI2030734.1"/>
    <property type="molecule type" value="Genomic_DNA"/>
</dbReference>
<organism evidence="2 3">
    <name type="scientific">Saccharopolyspora ipomoeae</name>
    <dbReference type="NCBI Taxonomy" id="3042027"/>
    <lineage>
        <taxon>Bacteria</taxon>
        <taxon>Bacillati</taxon>
        <taxon>Actinomycetota</taxon>
        <taxon>Actinomycetes</taxon>
        <taxon>Pseudonocardiales</taxon>
        <taxon>Pseudonocardiaceae</taxon>
        <taxon>Saccharopolyspora</taxon>
    </lineage>
</organism>
<gene>
    <name evidence="2" type="ORF">QFW96_19020</name>
</gene>
<keyword evidence="1" id="KW-0812">Transmembrane</keyword>
<keyword evidence="1" id="KW-0472">Membrane</keyword>
<protein>
    <submittedName>
        <fullName evidence="2">Uncharacterized protein</fullName>
    </submittedName>
</protein>